<dbReference type="Gene3D" id="1.10.3290.10">
    <property type="entry name" value="Fido-like domain"/>
    <property type="match status" value="1"/>
</dbReference>
<keyword evidence="2" id="KW-0547">Nucleotide-binding</keyword>
<dbReference type="Pfam" id="PF02661">
    <property type="entry name" value="Fic"/>
    <property type="match status" value="1"/>
</dbReference>
<reference evidence="6 7" key="1">
    <citation type="journal article" date="2015" name="Nature">
        <title>rRNA introns, odd ribosomes, and small enigmatic genomes across a large radiation of phyla.</title>
        <authorList>
            <person name="Brown C.T."/>
            <person name="Hug L.A."/>
            <person name="Thomas B.C."/>
            <person name="Sharon I."/>
            <person name="Castelle C.J."/>
            <person name="Singh A."/>
            <person name="Wilkins M.J."/>
            <person name="Williams K.H."/>
            <person name="Banfield J.F."/>
        </authorList>
    </citation>
    <scope>NUCLEOTIDE SEQUENCE [LARGE SCALE GENOMIC DNA]</scope>
</reference>
<protein>
    <submittedName>
        <fullName evidence="6">Filamentation induced by cAMP protein Fic</fullName>
    </submittedName>
</protein>
<evidence type="ECO:0000259" key="4">
    <source>
        <dbReference type="PROSITE" id="PS50943"/>
    </source>
</evidence>
<proteinExistence type="predicted"/>
<dbReference type="PANTHER" id="PTHR13504:SF38">
    <property type="entry name" value="FIDO DOMAIN-CONTAINING PROTEIN"/>
    <property type="match status" value="1"/>
</dbReference>
<evidence type="ECO:0000256" key="3">
    <source>
        <dbReference type="PIRSR" id="PIRSR640198-3"/>
    </source>
</evidence>
<feature type="domain" description="Fido" evidence="5">
    <location>
        <begin position="165"/>
        <end position="299"/>
    </location>
</feature>
<dbReference type="InterPro" id="IPR036597">
    <property type="entry name" value="Fido-like_dom_sf"/>
</dbReference>
<feature type="site" description="Important for autoinhibition of adenylyltransferase activity" evidence="3">
    <location>
        <position position="115"/>
    </location>
</feature>
<evidence type="ECO:0000259" key="5">
    <source>
        <dbReference type="PROSITE" id="PS51459"/>
    </source>
</evidence>
<dbReference type="EMBL" id="LCQW01000030">
    <property type="protein sequence ID" value="KKW23013.1"/>
    <property type="molecule type" value="Genomic_DNA"/>
</dbReference>
<comment type="caution">
    <text evidence="6">The sequence shown here is derived from an EMBL/GenBank/DDBJ whole genome shotgun (WGS) entry which is preliminary data.</text>
</comment>
<gene>
    <name evidence="6" type="ORF">UY67_C0030G0005</name>
</gene>
<dbReference type="Proteomes" id="UP000034273">
    <property type="component" value="Unassembled WGS sequence"/>
</dbReference>
<feature type="active site" evidence="1">
    <location>
        <position position="241"/>
    </location>
</feature>
<evidence type="ECO:0000256" key="1">
    <source>
        <dbReference type="PIRSR" id="PIRSR640198-1"/>
    </source>
</evidence>
<dbReference type="PROSITE" id="PS51459">
    <property type="entry name" value="FIDO"/>
    <property type="match status" value="1"/>
</dbReference>
<dbReference type="InterPro" id="IPR001387">
    <property type="entry name" value="Cro/C1-type_HTH"/>
</dbReference>
<feature type="binding site" evidence="2">
    <location>
        <begin position="277"/>
        <end position="278"/>
    </location>
    <ligand>
        <name>ATP</name>
        <dbReference type="ChEBI" id="CHEBI:30616"/>
    </ligand>
</feature>
<dbReference type="SUPFAM" id="SSF47413">
    <property type="entry name" value="lambda repressor-like DNA-binding domains"/>
    <property type="match status" value="1"/>
</dbReference>
<feature type="binding site" evidence="2">
    <location>
        <begin position="245"/>
        <end position="252"/>
    </location>
    <ligand>
        <name>ATP</name>
        <dbReference type="ChEBI" id="CHEBI:30616"/>
    </ligand>
</feature>
<dbReference type="GO" id="GO:0003677">
    <property type="term" value="F:DNA binding"/>
    <property type="evidence" value="ECO:0007669"/>
    <property type="project" value="InterPro"/>
</dbReference>
<evidence type="ECO:0000256" key="2">
    <source>
        <dbReference type="PIRSR" id="PIRSR640198-2"/>
    </source>
</evidence>
<accession>A0A0G1WVV2</accession>
<dbReference type="PROSITE" id="PS50943">
    <property type="entry name" value="HTH_CROC1"/>
    <property type="match status" value="1"/>
</dbReference>
<evidence type="ECO:0000313" key="6">
    <source>
        <dbReference type="EMBL" id="KKW23013.1"/>
    </source>
</evidence>
<dbReference type="SUPFAM" id="SSF140931">
    <property type="entry name" value="Fic-like"/>
    <property type="match status" value="1"/>
</dbReference>
<dbReference type="AlphaFoldDB" id="A0A0G1WVV2"/>
<evidence type="ECO:0000313" key="7">
    <source>
        <dbReference type="Proteomes" id="UP000034273"/>
    </source>
</evidence>
<keyword evidence="2" id="KW-0067">ATP-binding</keyword>
<organism evidence="6 7">
    <name type="scientific">Candidatus Kaiserbacteria bacterium GW2011_GWA2_52_12</name>
    <dbReference type="NCBI Taxonomy" id="1618671"/>
    <lineage>
        <taxon>Bacteria</taxon>
        <taxon>Candidatus Kaiseribacteriota</taxon>
    </lineage>
</organism>
<feature type="domain" description="HTH cro/C1-type" evidence="4">
    <location>
        <begin position="11"/>
        <end position="64"/>
    </location>
</feature>
<name>A0A0G1WVV2_9BACT</name>
<dbReference type="InterPro" id="IPR040198">
    <property type="entry name" value="Fido_containing"/>
</dbReference>
<sequence length="314" mass="35290">MPTIMSTRQKLEIIRKVLGLTQTKLAERFGVSFAAFNSWWSGKSKPRSKMQAAIDELFLEVTGQKVIPADLLTAKKQGLQQKSSEHRSVVAEILDNPDVRDQFILKLTYHSNSIEGSTLTEPDTAAILFDNAALPHKSLTEQLEAKNHQTALNYVFDHVAKKEKIDEALVLKLHSILMNGVRPDAGVYRNHAVRITGVNLPTANYMSVPKLIHKIVAIVPKKTSDVVAKSADVHSKFEQIHPFSDGNGRIGRLLMNAMLLGANFPPAIIRQEQKRLYYTYLYKAQTKGDKSQLEDFLCEAILDGFRILERTDIR</sequence>
<dbReference type="InterPro" id="IPR010982">
    <property type="entry name" value="Lambda_DNA-bd_dom_sf"/>
</dbReference>
<dbReference type="Gene3D" id="1.10.260.40">
    <property type="entry name" value="lambda repressor-like DNA-binding domains"/>
    <property type="match status" value="1"/>
</dbReference>
<dbReference type="CDD" id="cd00093">
    <property type="entry name" value="HTH_XRE"/>
    <property type="match status" value="1"/>
</dbReference>
<dbReference type="InterPro" id="IPR003812">
    <property type="entry name" value="Fido"/>
</dbReference>
<dbReference type="PANTHER" id="PTHR13504">
    <property type="entry name" value="FIDO DOMAIN-CONTAINING PROTEIN DDB_G0283145"/>
    <property type="match status" value="1"/>
</dbReference>
<dbReference type="STRING" id="1618671.UY67_C0030G0005"/>
<dbReference type="GO" id="GO:0005524">
    <property type="term" value="F:ATP binding"/>
    <property type="evidence" value="ECO:0007669"/>
    <property type="project" value="UniProtKB-KW"/>
</dbReference>